<evidence type="ECO:0000256" key="11">
    <source>
        <dbReference type="PIRSR" id="PIRSR038084-2"/>
    </source>
</evidence>
<comment type="catalytic activity">
    <reaction evidence="8 9">
        <text>L-lysyl-[protein] + acetyl-CoA = N(6)-acetyl-L-lysyl-[protein] + CoA + H(+)</text>
        <dbReference type="Rhea" id="RHEA:45948"/>
        <dbReference type="Rhea" id="RHEA-COMP:9752"/>
        <dbReference type="Rhea" id="RHEA-COMP:10731"/>
        <dbReference type="ChEBI" id="CHEBI:15378"/>
        <dbReference type="ChEBI" id="CHEBI:29969"/>
        <dbReference type="ChEBI" id="CHEBI:57287"/>
        <dbReference type="ChEBI" id="CHEBI:57288"/>
        <dbReference type="ChEBI" id="CHEBI:61930"/>
        <dbReference type="EC" id="2.3.1.48"/>
    </reaction>
</comment>
<dbReference type="Pfam" id="PF21183">
    <property type="entry name" value="HAT1_C"/>
    <property type="match status" value="1"/>
</dbReference>
<dbReference type="GO" id="GO:0000781">
    <property type="term" value="C:chromosome, telomeric region"/>
    <property type="evidence" value="ECO:0007669"/>
    <property type="project" value="GOC"/>
</dbReference>
<keyword evidence="6" id="KW-0539">Nucleus</keyword>
<dbReference type="InterPro" id="IPR013523">
    <property type="entry name" value="Hist_AcTrfase_HAT1_C"/>
</dbReference>
<evidence type="ECO:0000256" key="7">
    <source>
        <dbReference type="ARBA" id="ARBA00023315"/>
    </source>
</evidence>
<dbReference type="GO" id="GO:0005634">
    <property type="term" value="C:nucleus"/>
    <property type="evidence" value="ECO:0007669"/>
    <property type="project" value="UniProtKB-SubCell"/>
</dbReference>
<dbReference type="Gene3D" id="1.10.10.390">
    <property type="match status" value="1"/>
</dbReference>
<gene>
    <name evidence="15" type="ORF">LSH36_399g07001</name>
</gene>
<dbReference type="Gene3D" id="3.90.360.10">
    <property type="entry name" value="Histone acetyl transferase 1 (HAT1), N-terminal domain"/>
    <property type="match status" value="1"/>
</dbReference>
<keyword evidence="5 9" id="KW-0808">Transferase</keyword>
<feature type="domain" description="Histone acetyltransferase type B catalytic subunit C-terminal" evidence="14">
    <location>
        <begin position="305"/>
        <end position="356"/>
    </location>
</feature>
<evidence type="ECO:0000256" key="9">
    <source>
        <dbReference type="PIRNR" id="PIRNR038084"/>
    </source>
</evidence>
<keyword evidence="7 9" id="KW-0012">Acyltransferase</keyword>
<organism evidence="15 16">
    <name type="scientific">Paralvinella palmiformis</name>
    <dbReference type="NCBI Taxonomy" id="53620"/>
    <lineage>
        <taxon>Eukaryota</taxon>
        <taxon>Metazoa</taxon>
        <taxon>Spiralia</taxon>
        <taxon>Lophotrochozoa</taxon>
        <taxon>Annelida</taxon>
        <taxon>Polychaeta</taxon>
        <taxon>Sedentaria</taxon>
        <taxon>Canalipalpata</taxon>
        <taxon>Terebellida</taxon>
        <taxon>Terebelliformia</taxon>
        <taxon>Alvinellidae</taxon>
        <taxon>Paralvinella</taxon>
    </lineage>
</organism>
<dbReference type="InterPro" id="IPR016181">
    <property type="entry name" value="Acyl_CoA_acyltransferase"/>
</dbReference>
<evidence type="ECO:0000313" key="16">
    <source>
        <dbReference type="Proteomes" id="UP001208570"/>
    </source>
</evidence>
<dbReference type="PIRSF" id="PIRSF038084">
    <property type="entry name" value="HAT-B_cat"/>
    <property type="match status" value="1"/>
</dbReference>
<dbReference type="GO" id="GO:0042393">
    <property type="term" value="F:histone binding"/>
    <property type="evidence" value="ECO:0007669"/>
    <property type="project" value="InterPro"/>
</dbReference>
<evidence type="ECO:0000256" key="10">
    <source>
        <dbReference type="PIRSR" id="PIRSR038084-1"/>
    </source>
</evidence>
<evidence type="ECO:0000259" key="13">
    <source>
        <dbReference type="Pfam" id="PF10394"/>
    </source>
</evidence>
<dbReference type="AlphaFoldDB" id="A0AAD9MYL2"/>
<evidence type="ECO:0000256" key="5">
    <source>
        <dbReference type="ARBA" id="ARBA00022679"/>
    </source>
</evidence>
<dbReference type="EMBL" id="JAODUP010000399">
    <property type="protein sequence ID" value="KAK2150607.1"/>
    <property type="molecule type" value="Genomic_DNA"/>
</dbReference>
<evidence type="ECO:0000256" key="2">
    <source>
        <dbReference type="ARBA" id="ARBA00010543"/>
    </source>
</evidence>
<dbReference type="Proteomes" id="UP001208570">
    <property type="component" value="Unassembled WGS sequence"/>
</dbReference>
<evidence type="ECO:0000256" key="12">
    <source>
        <dbReference type="PIRSR" id="PIRSR038084-3"/>
    </source>
</evidence>
<comment type="caution">
    <text evidence="15">The sequence shown here is derived from an EMBL/GenBank/DDBJ whole genome shotgun (WGS) entry which is preliminary data.</text>
</comment>
<dbReference type="EC" id="2.3.1.48" evidence="3 9"/>
<evidence type="ECO:0000256" key="1">
    <source>
        <dbReference type="ARBA" id="ARBA00004123"/>
    </source>
</evidence>
<dbReference type="Pfam" id="PF10394">
    <property type="entry name" value="Hat1_N"/>
    <property type="match status" value="1"/>
</dbReference>
<dbReference type="FunFam" id="1.10.10.390:FF:000001">
    <property type="entry name" value="Histone acetyltransferase type B catalytic subunit"/>
    <property type="match status" value="1"/>
</dbReference>
<feature type="active site" description="Proton donor/acceptor" evidence="10">
    <location>
        <position position="295"/>
    </location>
</feature>
<dbReference type="PANTHER" id="PTHR12046">
    <property type="entry name" value="HISTONE ACETYLTRANSFERASE TYPE B CATALYTIC SUBUNIT"/>
    <property type="match status" value="1"/>
</dbReference>
<evidence type="ECO:0000256" key="4">
    <source>
        <dbReference type="ARBA" id="ARBA00021268"/>
    </source>
</evidence>
<comment type="subcellular location">
    <subcellularLocation>
        <location evidence="1">Nucleus</location>
    </subcellularLocation>
</comment>
<dbReference type="InterPro" id="IPR037113">
    <property type="entry name" value="Hat1_N_sf"/>
</dbReference>
<reference evidence="15" key="1">
    <citation type="journal article" date="2023" name="Mol. Biol. Evol.">
        <title>Third-Generation Sequencing Reveals the Adaptive Role of the Epigenome in Three Deep-Sea Polychaetes.</title>
        <authorList>
            <person name="Perez M."/>
            <person name="Aroh O."/>
            <person name="Sun Y."/>
            <person name="Lan Y."/>
            <person name="Juniper S.K."/>
            <person name="Young C.R."/>
            <person name="Angers B."/>
            <person name="Qian P.Y."/>
        </authorList>
    </citation>
    <scope>NUCLEOTIDE SEQUENCE</scope>
    <source>
        <strain evidence="15">P08H-3</strain>
    </source>
</reference>
<sequence length="440" mass="51571">MAHEIGLGRNVSETPEEPSAAQSYCCYPAELKMAVTNGMSIAGNKFEGFKCNATDAIEFKLVRHEPDIFDDSKVFHPDMTHQLESIFGYKDLKVQIYCSAARMITYVNVAYSAKIDPEQYDGVKADDILGLLSKHLQPGFLTNRDAFISQLTKDKTFKPFGELVHSYTTTREDKQLEFEVYKTDIEAIGFRDFHERIQPFLLFFVDAASYIDVDDDRWDYYLLFEKYREAGTTIYAFAGYMTVYNYYAYPEKIRPRISQVLVMPPFQRQGHGATLIQTFYNSCYNRHDILDITVEDPSENFQRVRDFVDCKNCMRLPSFQPEELHQGFSEKMRLETREKLFINRKQARRIYEILRLRATNMANKEQQRGYRLDIKKRLNSPFQKNGRDFQKLKRALEPTELAATLNNLSVEQRMEYLEKHYEEVITEYRAVIERLATNVD</sequence>
<dbReference type="Gene3D" id="3.40.630.30">
    <property type="match status" value="1"/>
</dbReference>
<feature type="domain" description="Histone acetyl transferase HAT1 N-terminal" evidence="13">
    <location>
        <begin position="50"/>
        <end position="206"/>
    </location>
</feature>
<dbReference type="SUPFAM" id="SSF55729">
    <property type="entry name" value="Acyl-CoA N-acyltransferases (Nat)"/>
    <property type="match status" value="1"/>
</dbReference>
<feature type="region of interest" description="Interaction with histone H4 N-terminus" evidence="11">
    <location>
        <begin position="244"/>
        <end position="246"/>
    </location>
</feature>
<evidence type="ECO:0000259" key="14">
    <source>
        <dbReference type="Pfam" id="PF21183"/>
    </source>
</evidence>
<keyword evidence="16" id="KW-1185">Reference proteome</keyword>
<feature type="site" description="Interaction with histone H4 N-terminus" evidence="12">
    <location>
        <position position="218"/>
    </location>
</feature>
<protein>
    <recommendedName>
        <fullName evidence="4 9">Histone acetyltransferase type B catalytic subunit</fullName>
        <ecNumber evidence="3 9">2.3.1.48</ecNumber>
    </recommendedName>
</protein>
<proteinExistence type="inferred from homology"/>
<dbReference type="InterPro" id="IPR017380">
    <property type="entry name" value="Hist_AcTrfase_B-typ_cat-su"/>
</dbReference>
<dbReference type="InterPro" id="IPR048776">
    <property type="entry name" value="HAT1_C"/>
</dbReference>
<comment type="similarity">
    <text evidence="2 9">Belongs to the HAT1 family.</text>
</comment>
<dbReference type="GO" id="GO:0031509">
    <property type="term" value="P:subtelomeric heterochromatin formation"/>
    <property type="evidence" value="ECO:0007669"/>
    <property type="project" value="InterPro"/>
</dbReference>
<name>A0AAD9MYL2_9ANNE</name>
<accession>A0AAD9MYL2</accession>
<evidence type="ECO:0000256" key="8">
    <source>
        <dbReference type="ARBA" id="ARBA00048017"/>
    </source>
</evidence>
<evidence type="ECO:0000313" key="15">
    <source>
        <dbReference type="EMBL" id="KAK2150607.1"/>
    </source>
</evidence>
<dbReference type="InterPro" id="IPR019467">
    <property type="entry name" value="Hat1_N"/>
</dbReference>
<evidence type="ECO:0000256" key="3">
    <source>
        <dbReference type="ARBA" id="ARBA00013184"/>
    </source>
</evidence>
<dbReference type="GO" id="GO:0004402">
    <property type="term" value="F:histone acetyltransferase activity"/>
    <property type="evidence" value="ECO:0007669"/>
    <property type="project" value="UniProtKB-UniRule"/>
</dbReference>
<evidence type="ECO:0000256" key="6">
    <source>
        <dbReference type="ARBA" id="ARBA00023242"/>
    </source>
</evidence>